<feature type="coiled-coil region" evidence="1">
    <location>
        <begin position="157"/>
        <end position="184"/>
    </location>
</feature>
<protein>
    <recommendedName>
        <fullName evidence="4">LPS-assembly lipoprotein</fullName>
    </recommendedName>
</protein>
<keyword evidence="3" id="KW-1185">Reference proteome</keyword>
<dbReference type="Proteomes" id="UP000002648">
    <property type="component" value="Unassembled WGS sequence"/>
</dbReference>
<dbReference type="Pfam" id="PF04390">
    <property type="entry name" value="LptE"/>
    <property type="match status" value="1"/>
</dbReference>
<dbReference type="AlphaFoldDB" id="A0A9P2S140"/>
<keyword evidence="1" id="KW-0175">Coiled coil</keyword>
<accession>A0A9P2S140</accession>
<name>A0A9P2S140_BARTA</name>
<organism evidence="2 3">
    <name type="scientific">Bartonella taylorii 8TBB</name>
    <dbReference type="NCBI Taxonomy" id="1094560"/>
    <lineage>
        <taxon>Bacteria</taxon>
        <taxon>Pseudomonadati</taxon>
        <taxon>Pseudomonadota</taxon>
        <taxon>Alphaproteobacteria</taxon>
        <taxon>Hyphomicrobiales</taxon>
        <taxon>Bartonellaceae</taxon>
        <taxon>Bartonella</taxon>
    </lineage>
</organism>
<sequence length="196" mass="21731">MSLFKNFVLVGLFGLSTLLCGCIVEPLYHHASGISTTIGSVDSVFDDSSSKQKSLNLSEKLASIVVAEPSDRFGQMVRNHLLFLLYGNGRKPSTPAYQLVLQTSTFTRNSVQIEVDRDRKREGRPSVGTVMGKVSYILQDMKNVLIAETTVSMSASFERLRQEYATLQAEQDAQKRVAEELAEQILLLLSKDLSSH</sequence>
<proteinExistence type="predicted"/>
<dbReference type="RefSeq" id="WP_004857825.1">
    <property type="nucleotide sequence ID" value="NZ_JH725050.1"/>
</dbReference>
<dbReference type="OrthoDB" id="7678210at2"/>
<reference evidence="2 3" key="1">
    <citation type="submission" date="2012-03" db="EMBL/GenBank/DDBJ databases">
        <title>The Genome Sequence of Bartonella taylorii 8TBB.</title>
        <authorList>
            <consortium name="The Broad Institute Genome Sequencing Platform"/>
            <consortium name="The Broad Institute Genome Sequencing Center for Infectious Disease"/>
            <person name="Feldgarden M."/>
            <person name="Kirby J."/>
            <person name="Kosoy M."/>
            <person name="Birtles R."/>
            <person name="Probert W.S."/>
            <person name="Chiaraviglio L."/>
            <person name="Young S.K."/>
            <person name="Zeng Q."/>
            <person name="Gargeya S."/>
            <person name="Fitzgerald M."/>
            <person name="Haas B."/>
            <person name="Abouelleil A."/>
            <person name="Alvarado L."/>
            <person name="Arachchi H.M."/>
            <person name="Berlin A."/>
            <person name="Chapman S.B."/>
            <person name="Gearin G."/>
            <person name="Goldberg J."/>
            <person name="Griggs A."/>
            <person name="Gujja S."/>
            <person name="Hansen M."/>
            <person name="Heiman D."/>
            <person name="Howarth C."/>
            <person name="Larimer J."/>
            <person name="Lui A."/>
            <person name="MacDonald P.J.P."/>
            <person name="McCowen C."/>
            <person name="Montmayeur A."/>
            <person name="Murphy C."/>
            <person name="Neiman D."/>
            <person name="Pearson M."/>
            <person name="Priest M."/>
            <person name="Roberts A."/>
            <person name="Saif S."/>
            <person name="Shea T."/>
            <person name="Sisk P."/>
            <person name="Stolte C."/>
            <person name="Sykes S."/>
            <person name="Wortman J."/>
            <person name="Nusbaum C."/>
            <person name="Birren B."/>
        </authorList>
    </citation>
    <scope>NUCLEOTIDE SEQUENCE [LARGE SCALE GENOMIC DNA]</scope>
    <source>
        <strain evidence="2 3">8TBB</strain>
    </source>
</reference>
<dbReference type="GO" id="GO:0043165">
    <property type="term" value="P:Gram-negative-bacterium-type cell outer membrane assembly"/>
    <property type="evidence" value="ECO:0007669"/>
    <property type="project" value="InterPro"/>
</dbReference>
<evidence type="ECO:0000256" key="1">
    <source>
        <dbReference type="SAM" id="Coils"/>
    </source>
</evidence>
<gene>
    <name evidence="2" type="ORF">ME9_00156</name>
</gene>
<dbReference type="GO" id="GO:0019867">
    <property type="term" value="C:outer membrane"/>
    <property type="evidence" value="ECO:0007669"/>
    <property type="project" value="InterPro"/>
</dbReference>
<evidence type="ECO:0000313" key="2">
    <source>
        <dbReference type="EMBL" id="EJF97777.1"/>
    </source>
</evidence>
<dbReference type="InterPro" id="IPR007485">
    <property type="entry name" value="LPS_assembly_LptE"/>
</dbReference>
<evidence type="ECO:0000313" key="3">
    <source>
        <dbReference type="Proteomes" id="UP000002648"/>
    </source>
</evidence>
<dbReference type="EMBL" id="AIMD01000004">
    <property type="protein sequence ID" value="EJF97777.1"/>
    <property type="molecule type" value="Genomic_DNA"/>
</dbReference>
<dbReference type="PROSITE" id="PS51257">
    <property type="entry name" value="PROKAR_LIPOPROTEIN"/>
    <property type="match status" value="1"/>
</dbReference>
<dbReference type="Gene3D" id="3.30.160.150">
    <property type="entry name" value="Lipoprotein like domain"/>
    <property type="match status" value="1"/>
</dbReference>
<comment type="caution">
    <text evidence="2">The sequence shown here is derived from an EMBL/GenBank/DDBJ whole genome shotgun (WGS) entry which is preliminary data.</text>
</comment>
<evidence type="ECO:0008006" key="4">
    <source>
        <dbReference type="Google" id="ProtNLM"/>
    </source>
</evidence>